<evidence type="ECO:0000313" key="3">
    <source>
        <dbReference type="EMBL" id="CAB5026252.1"/>
    </source>
</evidence>
<evidence type="ECO:0000313" key="1">
    <source>
        <dbReference type="EMBL" id="CAB4345137.1"/>
    </source>
</evidence>
<name>A0A6J6YRY5_9ZZZZ</name>
<proteinExistence type="predicted"/>
<sequence length="145" mass="16107">MDRCIHELETFSCADCRPRTVAGQIVYATPGGSVVHRRPDCEMLARGQASVDSAGGRIGVINPVHRDKHPGRGDCAWCMAEQEIGSCQILINEVPTDAIIINTRPLGYGHLAYLVRYKAQDGRVVEVQMKKKQFMDLQIKNDDNI</sequence>
<accession>A0A6J6YRY5</accession>
<dbReference type="EMBL" id="CAESAD010000017">
    <property type="protein sequence ID" value="CAB4345137.1"/>
    <property type="molecule type" value="Genomic_DNA"/>
</dbReference>
<organism evidence="2">
    <name type="scientific">freshwater metagenome</name>
    <dbReference type="NCBI Taxonomy" id="449393"/>
    <lineage>
        <taxon>unclassified sequences</taxon>
        <taxon>metagenomes</taxon>
        <taxon>ecological metagenomes</taxon>
    </lineage>
</organism>
<dbReference type="AlphaFoldDB" id="A0A6J6YRY5"/>
<dbReference type="EMBL" id="CAFAAO010000020">
    <property type="protein sequence ID" value="CAB4811295.1"/>
    <property type="molecule type" value="Genomic_DNA"/>
</dbReference>
<gene>
    <name evidence="2" type="ORF">UFOPK3037_01325</name>
    <name evidence="1" type="ORF">UFOPK3925_01500</name>
    <name evidence="3" type="ORF">UFOPK4097_01252</name>
</gene>
<reference evidence="2" key="1">
    <citation type="submission" date="2020-05" db="EMBL/GenBank/DDBJ databases">
        <authorList>
            <person name="Chiriac C."/>
            <person name="Salcher M."/>
            <person name="Ghai R."/>
            <person name="Kavagutti S V."/>
        </authorList>
    </citation>
    <scope>NUCLEOTIDE SEQUENCE</scope>
</reference>
<evidence type="ECO:0000313" key="2">
    <source>
        <dbReference type="EMBL" id="CAB4811295.1"/>
    </source>
</evidence>
<protein>
    <submittedName>
        <fullName evidence="2">Unannotated protein</fullName>
    </submittedName>
</protein>
<dbReference type="EMBL" id="CAFBPK010000023">
    <property type="protein sequence ID" value="CAB5026252.1"/>
    <property type="molecule type" value="Genomic_DNA"/>
</dbReference>